<feature type="transmembrane region" description="Helical" evidence="1">
    <location>
        <begin position="70"/>
        <end position="92"/>
    </location>
</feature>
<keyword evidence="3" id="KW-1185">Reference proteome</keyword>
<gene>
    <name evidence="2" type="ORF">QO006_003876</name>
</gene>
<feature type="transmembrane region" description="Helical" evidence="1">
    <location>
        <begin position="191"/>
        <end position="208"/>
    </location>
</feature>
<accession>A0ABT9MJM0</accession>
<proteinExistence type="predicted"/>
<comment type="caution">
    <text evidence="2">The sequence shown here is derived from an EMBL/GenBank/DDBJ whole genome shotgun (WGS) entry which is preliminary data.</text>
</comment>
<keyword evidence="1" id="KW-0812">Transmembrane</keyword>
<reference evidence="2 3" key="1">
    <citation type="submission" date="2023-07" db="EMBL/GenBank/DDBJ databases">
        <title>Genomic Encyclopedia of Type Strains, Phase IV (KMG-IV): sequencing the most valuable type-strain genomes for metagenomic binning, comparative biology and taxonomic classification.</title>
        <authorList>
            <person name="Goeker M."/>
        </authorList>
    </citation>
    <scope>NUCLEOTIDE SEQUENCE [LARGE SCALE GENOMIC DNA]</scope>
    <source>
        <strain evidence="2 3">NIO-1023</strain>
    </source>
</reference>
<feature type="transmembrane region" description="Helical" evidence="1">
    <location>
        <begin position="99"/>
        <end position="121"/>
    </location>
</feature>
<feature type="transmembrane region" description="Helical" evidence="1">
    <location>
        <begin position="156"/>
        <end position="179"/>
    </location>
</feature>
<dbReference type="RefSeq" id="WP_307469620.1">
    <property type="nucleotide sequence ID" value="NZ_JAURUR010000026.1"/>
</dbReference>
<dbReference type="Proteomes" id="UP001232163">
    <property type="component" value="Unassembled WGS sequence"/>
</dbReference>
<evidence type="ECO:0000313" key="3">
    <source>
        <dbReference type="Proteomes" id="UP001232163"/>
    </source>
</evidence>
<dbReference type="EMBL" id="JAURUR010000026">
    <property type="protein sequence ID" value="MDP9766409.1"/>
    <property type="molecule type" value="Genomic_DNA"/>
</dbReference>
<keyword evidence="1" id="KW-0472">Membrane</keyword>
<name>A0ABT9MJM0_9DEIO</name>
<organism evidence="2 3">
    <name type="scientific">Deinococcus enclensis</name>
    <dbReference type="NCBI Taxonomy" id="1049582"/>
    <lineage>
        <taxon>Bacteria</taxon>
        <taxon>Thermotogati</taxon>
        <taxon>Deinococcota</taxon>
        <taxon>Deinococci</taxon>
        <taxon>Deinococcales</taxon>
        <taxon>Deinococcaceae</taxon>
        <taxon>Deinococcus</taxon>
    </lineage>
</organism>
<keyword evidence="1" id="KW-1133">Transmembrane helix</keyword>
<sequence length="259" mass="26912">MGNLAPLFSYPLIGTHTRPPVACTGSSDMNSQPAPFGRWGGLAATVAGLLFILVQAIHPAETLATVTTSRWALVHALTMVMPLFGLLGLTALHTRQAGAAGWPGVTGYILLSLWLILVAAFTFVEAFILPLIAASSPGFVQSFLELFSGRPGEMDLGVLAAAGPLSGLLYMLGGLLFGLGTVQARVLPRPAGVSLAVSALLPVVVSVLPHAMQRVAAVPMGLSLAWLGYALWQDCQADLPAVTSLARQPGEASLPEALR</sequence>
<protein>
    <recommendedName>
        <fullName evidence="4">DUF4386 domain-containing protein</fullName>
    </recommendedName>
</protein>
<evidence type="ECO:0000256" key="1">
    <source>
        <dbReference type="SAM" id="Phobius"/>
    </source>
</evidence>
<evidence type="ECO:0008006" key="4">
    <source>
        <dbReference type="Google" id="ProtNLM"/>
    </source>
</evidence>
<evidence type="ECO:0000313" key="2">
    <source>
        <dbReference type="EMBL" id="MDP9766409.1"/>
    </source>
</evidence>
<feature type="transmembrane region" description="Helical" evidence="1">
    <location>
        <begin position="39"/>
        <end position="58"/>
    </location>
</feature>